<accession>A0A975HED0</accession>
<sequence>MFARFLGWLAMALPAAGAAAEMRDYCPDRPGLGTPACTIDRGHVSVEVGLADWTLDRQAGERDDRLLLGDLLVRYGIGDRTEVQFGWTSFGREHDRDRSAGLRLRESGVGDVTVALRHNLLHPDGSALSVALMPFATLPVGREPIGAGDWGAGFRLPVSYEIDETFALEWVPEVDAAVDSDGKGRHLAYGTVAGVAAKLGPTLSATLEYQFTRDRDPSGHESQQLGGLSLAWQPRDDLQFDIGANGGLDRHAPDVELYVGVSRRF</sequence>
<feature type="signal peptide" evidence="1">
    <location>
        <begin position="1"/>
        <end position="18"/>
    </location>
</feature>
<reference evidence="2" key="1">
    <citation type="submission" date="2020-07" db="EMBL/GenBank/DDBJ databases">
        <authorList>
            <person name="Camacho E."/>
        </authorList>
    </citation>
    <scope>NUCLEOTIDE SEQUENCE</scope>
    <source>
        <strain evidence="2">MPO218</strain>
    </source>
</reference>
<dbReference type="Proteomes" id="UP000664914">
    <property type="component" value="Chromosome"/>
</dbReference>
<keyword evidence="1" id="KW-0732">Signal</keyword>
<name>A0A975HED0_9SPHN</name>
<gene>
    <name evidence="2" type="ORF">HRJ34_02130</name>
</gene>
<evidence type="ECO:0000313" key="2">
    <source>
        <dbReference type="EMBL" id="QTH22351.1"/>
    </source>
</evidence>
<reference evidence="2" key="2">
    <citation type="submission" date="2021-04" db="EMBL/GenBank/DDBJ databases">
        <title>Isolation and genomic analysis of the ibuprofen-degrading bacterium Sphingomonas strain MPO218.</title>
        <authorList>
            <person name="Aulestia M."/>
            <person name="Flores A."/>
            <person name="Mangas E.L."/>
            <person name="Perez-Pulido A.J."/>
            <person name="Santero E."/>
            <person name="Camacho E.M."/>
        </authorList>
    </citation>
    <scope>NUCLEOTIDE SEQUENCE</scope>
    <source>
        <strain evidence="2">MPO218</strain>
    </source>
</reference>
<proteinExistence type="predicted"/>
<protein>
    <submittedName>
        <fullName evidence="2">Transporter</fullName>
    </submittedName>
</protein>
<dbReference type="EMBL" id="CP059319">
    <property type="protein sequence ID" value="QTH22351.1"/>
    <property type="molecule type" value="Genomic_DNA"/>
</dbReference>
<evidence type="ECO:0000256" key="1">
    <source>
        <dbReference type="SAM" id="SignalP"/>
    </source>
</evidence>
<dbReference type="InterPro" id="IPR025737">
    <property type="entry name" value="FApF"/>
</dbReference>
<dbReference type="OMA" id="WEGGMVA"/>
<dbReference type="Pfam" id="PF13557">
    <property type="entry name" value="Phenol_MetA_deg"/>
    <property type="match status" value="1"/>
</dbReference>
<organism evidence="2 3">
    <name type="scientific">Rhizorhabdus wittichii</name>
    <dbReference type="NCBI Taxonomy" id="160791"/>
    <lineage>
        <taxon>Bacteria</taxon>
        <taxon>Pseudomonadati</taxon>
        <taxon>Pseudomonadota</taxon>
        <taxon>Alphaproteobacteria</taxon>
        <taxon>Sphingomonadales</taxon>
        <taxon>Sphingomonadaceae</taxon>
        <taxon>Rhizorhabdus</taxon>
    </lineage>
</organism>
<feature type="chain" id="PRO_5037653443" evidence="1">
    <location>
        <begin position="19"/>
        <end position="265"/>
    </location>
</feature>
<evidence type="ECO:0000313" key="3">
    <source>
        <dbReference type="Proteomes" id="UP000664914"/>
    </source>
</evidence>
<dbReference type="RefSeq" id="WP_011950912.1">
    <property type="nucleotide sequence ID" value="NZ_CP059319.1"/>
</dbReference>
<dbReference type="AlphaFoldDB" id="A0A975HED0"/>